<evidence type="ECO:0000313" key="3">
    <source>
        <dbReference type="Proteomes" id="UP000799436"/>
    </source>
</evidence>
<dbReference type="Proteomes" id="UP000799436">
    <property type="component" value="Unassembled WGS sequence"/>
</dbReference>
<protein>
    <submittedName>
        <fullName evidence="2">Uncharacterized protein</fullName>
    </submittedName>
</protein>
<sequence length="191" mass="21150">MRTGLQSSYGMILGLVAPTVHTSTDRQAACRRMAHQRQLASSMRRLRVIADNCTARRHCYPTGMTVHVYTELMSRLAFGAPSLNLRRRTFHVSLLYLLLITLPSPHGPNSAATIGDYPTYVPSRSYDLEPATNTAVQRQVRKSPDLTSEAELCPPKPRGAARESSMDVQEVPYAIHELSLPDASSGETDLR</sequence>
<keyword evidence="3" id="KW-1185">Reference proteome</keyword>
<dbReference type="EMBL" id="ML995869">
    <property type="protein sequence ID" value="KAF2766561.1"/>
    <property type="molecule type" value="Genomic_DNA"/>
</dbReference>
<name>A0A6G1L0W0_9PEZI</name>
<organism evidence="2 3">
    <name type="scientific">Teratosphaeria nubilosa</name>
    <dbReference type="NCBI Taxonomy" id="161662"/>
    <lineage>
        <taxon>Eukaryota</taxon>
        <taxon>Fungi</taxon>
        <taxon>Dikarya</taxon>
        <taxon>Ascomycota</taxon>
        <taxon>Pezizomycotina</taxon>
        <taxon>Dothideomycetes</taxon>
        <taxon>Dothideomycetidae</taxon>
        <taxon>Mycosphaerellales</taxon>
        <taxon>Teratosphaeriaceae</taxon>
        <taxon>Teratosphaeria</taxon>
    </lineage>
</organism>
<reference evidence="2" key="1">
    <citation type="journal article" date="2020" name="Stud. Mycol.">
        <title>101 Dothideomycetes genomes: a test case for predicting lifestyles and emergence of pathogens.</title>
        <authorList>
            <person name="Haridas S."/>
            <person name="Albert R."/>
            <person name="Binder M."/>
            <person name="Bloem J."/>
            <person name="Labutti K."/>
            <person name="Salamov A."/>
            <person name="Andreopoulos B."/>
            <person name="Baker S."/>
            <person name="Barry K."/>
            <person name="Bills G."/>
            <person name="Bluhm B."/>
            <person name="Cannon C."/>
            <person name="Castanera R."/>
            <person name="Culley D."/>
            <person name="Daum C."/>
            <person name="Ezra D."/>
            <person name="Gonzalez J."/>
            <person name="Henrissat B."/>
            <person name="Kuo A."/>
            <person name="Liang C."/>
            <person name="Lipzen A."/>
            <person name="Lutzoni F."/>
            <person name="Magnuson J."/>
            <person name="Mondo S."/>
            <person name="Nolan M."/>
            <person name="Ohm R."/>
            <person name="Pangilinan J."/>
            <person name="Park H.-J."/>
            <person name="Ramirez L."/>
            <person name="Alfaro M."/>
            <person name="Sun H."/>
            <person name="Tritt A."/>
            <person name="Yoshinaga Y."/>
            <person name="Zwiers L.-H."/>
            <person name="Turgeon B."/>
            <person name="Goodwin S."/>
            <person name="Spatafora J."/>
            <person name="Crous P."/>
            <person name="Grigoriev I."/>
        </authorList>
    </citation>
    <scope>NUCLEOTIDE SEQUENCE</scope>
    <source>
        <strain evidence="2">CBS 116005</strain>
    </source>
</reference>
<evidence type="ECO:0000313" key="2">
    <source>
        <dbReference type="EMBL" id="KAF2766561.1"/>
    </source>
</evidence>
<gene>
    <name evidence="2" type="ORF">EJ03DRAFT_175725</name>
</gene>
<accession>A0A6G1L0W0</accession>
<dbReference type="AlphaFoldDB" id="A0A6G1L0W0"/>
<evidence type="ECO:0000256" key="1">
    <source>
        <dbReference type="SAM" id="MobiDB-lite"/>
    </source>
</evidence>
<proteinExistence type="predicted"/>
<feature type="region of interest" description="Disordered" evidence="1">
    <location>
        <begin position="132"/>
        <end position="167"/>
    </location>
</feature>